<comment type="caution">
    <text evidence="4">The sequence shown here is derived from an EMBL/GenBank/DDBJ whole genome shotgun (WGS) entry which is preliminary data.</text>
</comment>
<dbReference type="PANTHER" id="PTHR22907:SF56">
    <property type="entry name" value="TRANSMEMBRANE PROTEIN RAM-5"/>
    <property type="match status" value="1"/>
</dbReference>
<name>A0AAV5UI66_9BILA</name>
<organism evidence="4 5">
    <name type="scientific">Pristionchus entomophagus</name>
    <dbReference type="NCBI Taxonomy" id="358040"/>
    <lineage>
        <taxon>Eukaryota</taxon>
        <taxon>Metazoa</taxon>
        <taxon>Ecdysozoa</taxon>
        <taxon>Nematoda</taxon>
        <taxon>Chromadorea</taxon>
        <taxon>Rhabditida</taxon>
        <taxon>Rhabditina</taxon>
        <taxon>Diplogasteromorpha</taxon>
        <taxon>Diplogasteroidea</taxon>
        <taxon>Neodiplogasteridae</taxon>
        <taxon>Pristionchus</taxon>
    </lineage>
</organism>
<feature type="domain" description="ZP" evidence="3">
    <location>
        <begin position="1"/>
        <end position="108"/>
    </location>
</feature>
<accession>A0AAV5UI66</accession>
<dbReference type="InterPro" id="IPR057475">
    <property type="entry name" value="CUT_C"/>
</dbReference>
<evidence type="ECO:0000313" key="4">
    <source>
        <dbReference type="EMBL" id="GMT06156.1"/>
    </source>
</evidence>
<evidence type="ECO:0000259" key="3">
    <source>
        <dbReference type="PROSITE" id="PS51034"/>
    </source>
</evidence>
<keyword evidence="2" id="KW-1133">Transmembrane helix</keyword>
<evidence type="ECO:0000256" key="1">
    <source>
        <dbReference type="ARBA" id="ARBA00022729"/>
    </source>
</evidence>
<dbReference type="EMBL" id="BTSX01000006">
    <property type="protein sequence ID" value="GMT06156.1"/>
    <property type="molecule type" value="Genomic_DNA"/>
</dbReference>
<reference evidence="4" key="1">
    <citation type="submission" date="2023-10" db="EMBL/GenBank/DDBJ databases">
        <title>Genome assembly of Pristionchus species.</title>
        <authorList>
            <person name="Yoshida K."/>
            <person name="Sommer R.J."/>
        </authorList>
    </citation>
    <scope>NUCLEOTIDE SEQUENCE</scope>
    <source>
        <strain evidence="4">RS0144</strain>
    </source>
</reference>
<evidence type="ECO:0000256" key="2">
    <source>
        <dbReference type="SAM" id="Phobius"/>
    </source>
</evidence>
<dbReference type="InterPro" id="IPR051962">
    <property type="entry name" value="Cuticlin"/>
</dbReference>
<dbReference type="InterPro" id="IPR001507">
    <property type="entry name" value="ZP_dom"/>
</dbReference>
<dbReference type="PROSITE" id="PS51034">
    <property type="entry name" value="ZP_2"/>
    <property type="match status" value="1"/>
</dbReference>
<evidence type="ECO:0000313" key="5">
    <source>
        <dbReference type="Proteomes" id="UP001432027"/>
    </source>
</evidence>
<keyword evidence="2" id="KW-0812">Transmembrane</keyword>
<keyword evidence="2" id="KW-0472">Membrane</keyword>
<gene>
    <name evidence="4" type="ORF">PENTCL1PPCAC_28330</name>
</gene>
<proteinExistence type="predicted"/>
<keyword evidence="1" id="KW-0732">Signal</keyword>
<dbReference type="AlphaFoldDB" id="A0AAV5UI66"/>
<sequence>SVVHEWNCAFDKKEHGKYNTFLTNCNAISKSGEVIHLVDENGCIVDPELLGEIVYNNYTSRIHGRARMFRFASGEMYRMECHMQMCLKSSTCGPRSTPPRCAFTKEDFERRYNPKAARSGETNFNPVLLSDGGPFDHNILVSSDWITVHHNHFTDVDQITERFYLSTELNRSIIMAPPSQPKHFLLGLSSKDGLQGAEDGLIEQALRSPNIENSVSTLPSPFFPGHPTQSTASSASIPMSGFTDISHRPNDLNIPLADSFTHQPTIITSSHQPMVTATTFLLETPLLIDKNTQAPVSISRSTDTGFFEASTSFIPEFSTVAPPPTLLKFTREGMVEVPLVTEQPPGIRIGGSNRLPGRPPPIHKHVDRPGADSKLTFHSKNRDWRLDDGSFNDTDPSQPQNVSCNSPTLLAAEIGSVCRWSGFEHLLLIWSIFSLAGWLCLAVFVVYRFQSHRPEWVEFRTHDSLARPPPASCTMRPDIPWSHPDAFEHRLRHAYRPSVHSSREAVFRN</sequence>
<keyword evidence="5" id="KW-1185">Reference proteome</keyword>
<dbReference type="PANTHER" id="PTHR22907">
    <property type="entry name" value="GH04558P"/>
    <property type="match status" value="1"/>
</dbReference>
<dbReference type="Proteomes" id="UP001432027">
    <property type="component" value="Unassembled WGS sequence"/>
</dbReference>
<feature type="transmembrane region" description="Helical" evidence="2">
    <location>
        <begin position="427"/>
        <end position="447"/>
    </location>
</feature>
<dbReference type="Pfam" id="PF25301">
    <property type="entry name" value="CUT_C"/>
    <property type="match status" value="1"/>
</dbReference>
<protein>
    <recommendedName>
        <fullName evidence="3">ZP domain-containing protein</fullName>
    </recommendedName>
</protein>
<feature type="non-terminal residue" evidence="4">
    <location>
        <position position="1"/>
    </location>
</feature>